<evidence type="ECO:0000256" key="5">
    <source>
        <dbReference type="SAM" id="Coils"/>
    </source>
</evidence>
<dbReference type="PANTHER" id="PTHR31791:SF41">
    <property type="entry name" value="FRIGIDA-LIKE PROTEIN"/>
    <property type="match status" value="1"/>
</dbReference>
<keyword evidence="8" id="KW-1185">Reference proteome</keyword>
<evidence type="ECO:0000256" key="1">
    <source>
        <dbReference type="ARBA" id="ARBA00008956"/>
    </source>
</evidence>
<accession>A0AAV8RK50</accession>
<evidence type="ECO:0000256" key="3">
    <source>
        <dbReference type="ARBA" id="ARBA00023089"/>
    </source>
</evidence>
<reference evidence="7 8" key="1">
    <citation type="submission" date="2022-12" db="EMBL/GenBank/DDBJ databases">
        <title>Chromosome-scale assembly of the Ensete ventricosum genome.</title>
        <authorList>
            <person name="Dussert Y."/>
            <person name="Stocks J."/>
            <person name="Wendawek A."/>
            <person name="Woldeyes F."/>
            <person name="Nichols R.A."/>
            <person name="Borrell J.S."/>
        </authorList>
    </citation>
    <scope>NUCLEOTIDE SEQUENCE [LARGE SCALE GENOMIC DNA]</scope>
    <source>
        <strain evidence="8">cv. Maze</strain>
        <tissue evidence="7">Seeds</tissue>
    </source>
</reference>
<keyword evidence="5" id="KW-0175">Coiled coil</keyword>
<dbReference type="PANTHER" id="PTHR31791">
    <property type="entry name" value="FRIGIDA-LIKE PROTEIN 3-RELATED"/>
    <property type="match status" value="1"/>
</dbReference>
<proteinExistence type="inferred from homology"/>
<evidence type="ECO:0000256" key="4">
    <source>
        <dbReference type="RuleBase" id="RU364012"/>
    </source>
</evidence>
<comment type="similarity">
    <text evidence="1 4">Belongs to the Frigida family.</text>
</comment>
<feature type="coiled-coil region" evidence="5">
    <location>
        <begin position="64"/>
        <end position="131"/>
    </location>
</feature>
<dbReference type="GO" id="GO:0009908">
    <property type="term" value="P:flower development"/>
    <property type="evidence" value="ECO:0007669"/>
    <property type="project" value="UniProtKB-KW"/>
</dbReference>
<sequence>MQNSDEVYSLTLVDSMEDTEKVSSGIESAGMMLEQLGKAFAVLESHKESSLQSKIKWDEIKEHFQSLERLLKDKLEEVKVKEKAFEEKQSEAQALIAEKEAAVSAKEHASLARLQELRDSAVSAIAEARQKYKVASPEPIDVRGSKEKKVSTSPNDINAPNPASEEKNPDNASCEVRPRLKQLCQQMDAKGLLKFILEKKRNLGSLREELSLALKYATEPARLVLESLEGFYPLDQSNSPGNEDNTLQGLRRSCLLVMESAAPLLGSTEQGVNPLSSEIKQQAKEIADKWRPKLAGLNIDASNGYSLEAQAFLQLLATFSIAPEFDEDELCKLVIAVSRRRQAPEFCRSLGLTHKTPGLIEDLVSKGRQIDAVHFSHAFQLTDQFPPVPMLKAYLRDLKDTKGTNEDTSTAAVQKDSASDELGAIRAVIKCIEEYKLQEEYPLDPLQKQVAQLEKAKADKKRGGDTAKFQPKRPRASGGYIPRRHAAAAVNNWQRPPTAFDHRASYAGGAERYAYNVPPAYEAPPVHAAYGQQAHPQRAYHYPDERVPSVPYGGATSNYGSYTNTTLHSASSNYANYMGPGVPSASSTYGGYTGTSYQPPHQSYM</sequence>
<evidence type="ECO:0000313" key="7">
    <source>
        <dbReference type="EMBL" id="KAJ8504992.1"/>
    </source>
</evidence>
<feature type="region of interest" description="Disordered" evidence="6">
    <location>
        <begin position="457"/>
        <end position="479"/>
    </location>
</feature>
<gene>
    <name evidence="7" type="ORF">OPV22_005878</name>
</gene>
<dbReference type="GO" id="GO:0030154">
    <property type="term" value="P:cell differentiation"/>
    <property type="evidence" value="ECO:0007669"/>
    <property type="project" value="UniProtKB-KW"/>
</dbReference>
<dbReference type="EMBL" id="JAQQAF010000002">
    <property type="protein sequence ID" value="KAJ8504992.1"/>
    <property type="molecule type" value="Genomic_DNA"/>
</dbReference>
<organism evidence="7 8">
    <name type="scientific">Ensete ventricosum</name>
    <name type="common">Abyssinian banana</name>
    <name type="synonym">Musa ensete</name>
    <dbReference type="NCBI Taxonomy" id="4639"/>
    <lineage>
        <taxon>Eukaryota</taxon>
        <taxon>Viridiplantae</taxon>
        <taxon>Streptophyta</taxon>
        <taxon>Embryophyta</taxon>
        <taxon>Tracheophyta</taxon>
        <taxon>Spermatophyta</taxon>
        <taxon>Magnoliopsida</taxon>
        <taxon>Liliopsida</taxon>
        <taxon>Zingiberales</taxon>
        <taxon>Musaceae</taxon>
        <taxon>Ensete</taxon>
    </lineage>
</organism>
<dbReference type="Proteomes" id="UP001222027">
    <property type="component" value="Unassembled WGS sequence"/>
</dbReference>
<evidence type="ECO:0000313" key="8">
    <source>
        <dbReference type="Proteomes" id="UP001222027"/>
    </source>
</evidence>
<comment type="caution">
    <text evidence="7">The sequence shown here is derived from an EMBL/GenBank/DDBJ whole genome shotgun (WGS) entry which is preliminary data.</text>
</comment>
<name>A0AAV8RK50_ENSVE</name>
<evidence type="ECO:0000256" key="6">
    <source>
        <dbReference type="SAM" id="MobiDB-lite"/>
    </source>
</evidence>
<evidence type="ECO:0000256" key="2">
    <source>
        <dbReference type="ARBA" id="ARBA00022782"/>
    </source>
</evidence>
<protein>
    <recommendedName>
        <fullName evidence="4">FRIGIDA-like protein</fullName>
    </recommendedName>
</protein>
<dbReference type="Pfam" id="PF07899">
    <property type="entry name" value="Frigida"/>
    <property type="match status" value="1"/>
</dbReference>
<feature type="region of interest" description="Disordered" evidence="6">
    <location>
        <begin position="136"/>
        <end position="174"/>
    </location>
</feature>
<keyword evidence="4" id="KW-0217">Developmental protein</keyword>
<dbReference type="InterPro" id="IPR012474">
    <property type="entry name" value="Frigida"/>
</dbReference>
<keyword evidence="2 4" id="KW-0221">Differentiation</keyword>
<dbReference type="AlphaFoldDB" id="A0AAV8RK50"/>
<keyword evidence="3 4" id="KW-0287">Flowering</keyword>
<feature type="compositionally biased region" description="Basic and acidic residues" evidence="6">
    <location>
        <begin position="140"/>
        <end position="150"/>
    </location>
</feature>